<protein>
    <recommendedName>
        <fullName evidence="2">DUF155 domain-containing protein</fullName>
    </recommendedName>
</protein>
<dbReference type="PANTHER" id="PTHR16255">
    <property type="entry name" value="REQUIRED FOR MEIOTIC NUCLEAR DIVISION PROTEIN 1 HOMOLOG"/>
    <property type="match status" value="1"/>
</dbReference>
<comment type="caution">
    <text evidence="3">The sequence shown here is derived from an EMBL/GenBank/DDBJ whole genome shotgun (WGS) entry which is preliminary data.</text>
</comment>
<dbReference type="GO" id="GO:0005739">
    <property type="term" value="C:mitochondrion"/>
    <property type="evidence" value="ECO:0007669"/>
    <property type="project" value="UniProtKB-ARBA"/>
</dbReference>
<dbReference type="PROSITE" id="PS51257">
    <property type="entry name" value="PROKAR_LIPOPROTEIN"/>
    <property type="match status" value="1"/>
</dbReference>
<gene>
    <name evidence="3" type="ORF">CTEN210_18563</name>
</gene>
<dbReference type="Proteomes" id="UP001054902">
    <property type="component" value="Unassembled WGS sequence"/>
</dbReference>
<feature type="domain" description="DUF155" evidence="2">
    <location>
        <begin position="183"/>
        <end position="356"/>
    </location>
</feature>
<evidence type="ECO:0000313" key="3">
    <source>
        <dbReference type="EMBL" id="GFH62087.1"/>
    </source>
</evidence>
<organism evidence="3 4">
    <name type="scientific">Chaetoceros tenuissimus</name>
    <dbReference type="NCBI Taxonomy" id="426638"/>
    <lineage>
        <taxon>Eukaryota</taxon>
        <taxon>Sar</taxon>
        <taxon>Stramenopiles</taxon>
        <taxon>Ochrophyta</taxon>
        <taxon>Bacillariophyta</taxon>
        <taxon>Coscinodiscophyceae</taxon>
        <taxon>Chaetocerotophycidae</taxon>
        <taxon>Chaetocerotales</taxon>
        <taxon>Chaetocerotaceae</taxon>
        <taxon>Chaetoceros</taxon>
    </lineage>
</organism>
<name>A0AAD3HFK2_9STRA</name>
<accession>A0AAD3HFK2</accession>
<dbReference type="InterPro" id="IPR003734">
    <property type="entry name" value="DUF155"/>
</dbReference>
<reference evidence="3 4" key="1">
    <citation type="journal article" date="2021" name="Sci. Rep.">
        <title>The genome of the diatom Chaetoceros tenuissimus carries an ancient integrated fragment of an extant virus.</title>
        <authorList>
            <person name="Hongo Y."/>
            <person name="Kimura K."/>
            <person name="Takaki Y."/>
            <person name="Yoshida Y."/>
            <person name="Baba S."/>
            <person name="Kobayashi G."/>
            <person name="Nagasaki K."/>
            <person name="Hano T."/>
            <person name="Tomaru Y."/>
        </authorList>
    </citation>
    <scope>NUCLEOTIDE SEQUENCE [LARGE SCALE GENOMIC DNA]</scope>
    <source>
        <strain evidence="3 4">NIES-3715</strain>
    </source>
</reference>
<evidence type="ECO:0000256" key="1">
    <source>
        <dbReference type="ARBA" id="ARBA00008306"/>
    </source>
</evidence>
<comment type="similarity">
    <text evidence="1">Belongs to the RMD1/sif2 family.</text>
</comment>
<dbReference type="Pfam" id="PF02582">
    <property type="entry name" value="DUF155"/>
    <property type="match status" value="1"/>
</dbReference>
<sequence length="425" mass="48856">MKQRDTHAFVSSSYSCRQFNTRTNIFKFLTQSISFQDRQKSTESITSSSTTHARAAVSTNNDNKLEAILNNLGMSISQWKIHNNASSSLTSKRRRRKTPKTTLEEEYKLSNRQRRGQLSAHDSVKDHIQERIKVKAVHAASSLDTKHMLSIFDKSHHPVNHVFGKTFLIVQLPSLDQAQPRFVAMFNFGSIVFFNVSEQDIAYFLDQSKVYSKNPIPRGLERKEFFELAIAPYMRNEAYTNSVCAVVKNMNVHNVSIVSNIMAQTVALDSHNDTVDELLSTFESINDTVRTTAKFTSLEKEQLFKIVAQNNSLLIDMIAKLGIKNKSDYAWNLTQYERLHEGMRHEFEIDPRFEHIEFKLNMIQDNAKFFLEILQNQKTDTLEWIIIILITFECVLMILEMSGLGPGLLADSEVATMIKEYIHKK</sequence>
<dbReference type="EMBL" id="BLLK01000077">
    <property type="protein sequence ID" value="GFH62087.1"/>
    <property type="molecule type" value="Genomic_DNA"/>
</dbReference>
<evidence type="ECO:0000313" key="4">
    <source>
        <dbReference type="Proteomes" id="UP001054902"/>
    </source>
</evidence>
<keyword evidence="4" id="KW-1185">Reference proteome</keyword>
<dbReference type="InterPro" id="IPR051624">
    <property type="entry name" value="RMD1/Sad1-interacting"/>
</dbReference>
<evidence type="ECO:0000259" key="2">
    <source>
        <dbReference type="Pfam" id="PF02582"/>
    </source>
</evidence>
<proteinExistence type="inferred from homology"/>
<dbReference type="PANTHER" id="PTHR16255:SF6">
    <property type="entry name" value="PROTEIN RETARDED ROOT GROWTH-LIKE"/>
    <property type="match status" value="1"/>
</dbReference>
<dbReference type="AlphaFoldDB" id="A0AAD3HFK2"/>